<name>A0A933MIT0_UNCT6</name>
<evidence type="ECO:0000313" key="2">
    <source>
        <dbReference type="EMBL" id="MBI4727442.1"/>
    </source>
</evidence>
<evidence type="ECO:0000313" key="3">
    <source>
        <dbReference type="Proteomes" id="UP000736328"/>
    </source>
</evidence>
<dbReference type="AlphaFoldDB" id="A0A933MIT0"/>
<feature type="chain" id="PRO_5037440270" description="DUF4402 domain-containing protein" evidence="1">
    <location>
        <begin position="21"/>
        <end position="174"/>
    </location>
</feature>
<evidence type="ECO:0008006" key="4">
    <source>
        <dbReference type="Google" id="ProtNLM"/>
    </source>
</evidence>
<proteinExistence type="predicted"/>
<dbReference type="Proteomes" id="UP000736328">
    <property type="component" value="Unassembled WGS sequence"/>
</dbReference>
<gene>
    <name evidence="2" type="ORF">HY768_09555</name>
</gene>
<evidence type="ECO:0000256" key="1">
    <source>
        <dbReference type="SAM" id="SignalP"/>
    </source>
</evidence>
<sequence>MKRLLIIAAVFMALPAMVWAQVDDAQNKTVQIAIAGTFTLSLSGGATVDLGTTTLNTTVNTEASPIIVTVLSNYAGSLWYLKIHDNQALTSGSYTIPNASYTHKSSGGAGVHLDLIYTAMTTSASLFYTCDLLTEDNNLPGGTAITCNLQVAVPNNQNAGTYSNTTTYTLTATN</sequence>
<comment type="caution">
    <text evidence="2">The sequence shown here is derived from an EMBL/GenBank/DDBJ whole genome shotgun (WGS) entry which is preliminary data.</text>
</comment>
<protein>
    <recommendedName>
        <fullName evidence="4">DUF4402 domain-containing protein</fullName>
    </recommendedName>
</protein>
<accession>A0A933MIT0</accession>
<feature type="signal peptide" evidence="1">
    <location>
        <begin position="1"/>
        <end position="20"/>
    </location>
</feature>
<dbReference type="EMBL" id="JACQXR010000127">
    <property type="protein sequence ID" value="MBI4727442.1"/>
    <property type="molecule type" value="Genomic_DNA"/>
</dbReference>
<reference evidence="2" key="1">
    <citation type="submission" date="2020-07" db="EMBL/GenBank/DDBJ databases">
        <title>Huge and variable diversity of episymbiotic CPR bacteria and DPANN archaea in groundwater ecosystems.</title>
        <authorList>
            <person name="He C.Y."/>
            <person name="Keren R."/>
            <person name="Whittaker M."/>
            <person name="Farag I.F."/>
            <person name="Doudna J."/>
            <person name="Cate J.H.D."/>
            <person name="Banfield J.F."/>
        </authorList>
    </citation>
    <scope>NUCLEOTIDE SEQUENCE</scope>
    <source>
        <strain evidence="2">NC_groundwater_1520_Pr4_B-0.1um_53_5</strain>
    </source>
</reference>
<keyword evidence="1" id="KW-0732">Signal</keyword>
<organism evidence="2 3">
    <name type="scientific">candidate division TA06 bacterium</name>
    <dbReference type="NCBI Taxonomy" id="2250710"/>
    <lineage>
        <taxon>Bacteria</taxon>
        <taxon>Bacteria division TA06</taxon>
    </lineage>
</organism>